<feature type="binding site" evidence="9">
    <location>
        <begin position="1127"/>
        <end position="1134"/>
    </location>
    <ligand>
        <name>ATP</name>
        <dbReference type="ChEBI" id="CHEBI:30616"/>
    </ligand>
</feature>
<comment type="caution">
    <text evidence="14">The sequence shown here is derived from an EMBL/GenBank/DDBJ whole genome shotgun (WGS) entry which is preliminary data.</text>
</comment>
<keyword evidence="8 12" id="KW-0472">Membrane</keyword>
<dbReference type="SMART" id="SM00382">
    <property type="entry name" value="AAA"/>
    <property type="match status" value="3"/>
</dbReference>
<dbReference type="PANTHER" id="PTHR22683">
    <property type="entry name" value="SPORULATION PROTEIN RELATED"/>
    <property type="match status" value="1"/>
</dbReference>
<dbReference type="RefSeq" id="WP_099200531.1">
    <property type="nucleotide sequence ID" value="NZ_JBIRXA010000001.1"/>
</dbReference>
<keyword evidence="15" id="KW-1185">Reference proteome</keyword>
<evidence type="ECO:0000259" key="13">
    <source>
        <dbReference type="PROSITE" id="PS50901"/>
    </source>
</evidence>
<dbReference type="Gene3D" id="3.40.50.300">
    <property type="entry name" value="P-loop containing nucleotide triphosphate hydrolases"/>
    <property type="match status" value="4"/>
</dbReference>
<reference evidence="14 15" key="1">
    <citation type="journal article" date="2017" name="Biochemistry">
        <title>Identification of the Biosynthetic Pathway for the Antibiotic Bicyclomycin.</title>
        <authorList>
            <person name="Patteson J."/>
            <person name="Cai W."/>
            <person name="Johnson R.A."/>
            <person name="Santa Maria K."/>
            <person name="Li B."/>
        </authorList>
    </citation>
    <scope>NUCLEOTIDE SEQUENCE [LARGE SCALE GENOMIC DNA]</scope>
    <source>
        <strain evidence="14 15">ATCC 21532</strain>
    </source>
</reference>
<dbReference type="Proteomes" id="UP000222531">
    <property type="component" value="Unassembled WGS sequence"/>
</dbReference>
<dbReference type="EMBL" id="NHZO01000151">
    <property type="protein sequence ID" value="PHQ50044.1"/>
    <property type="molecule type" value="Genomic_DNA"/>
</dbReference>
<dbReference type="Pfam" id="PF01580">
    <property type="entry name" value="FtsK_SpoIIIE"/>
    <property type="match status" value="2"/>
</dbReference>
<comment type="subcellular location">
    <subcellularLocation>
        <location evidence="1">Cell membrane</location>
        <topology evidence="1">Multi-pass membrane protein</topology>
    </subcellularLocation>
</comment>
<dbReference type="GO" id="GO:0005886">
    <property type="term" value="C:plasma membrane"/>
    <property type="evidence" value="ECO:0007669"/>
    <property type="project" value="UniProtKB-SubCell"/>
</dbReference>
<dbReference type="InterPro" id="IPR002543">
    <property type="entry name" value="FtsK_dom"/>
</dbReference>
<evidence type="ECO:0000256" key="6">
    <source>
        <dbReference type="ARBA" id="ARBA00022840"/>
    </source>
</evidence>
<dbReference type="OrthoDB" id="9807790at2"/>
<feature type="binding site" evidence="9">
    <location>
        <begin position="489"/>
        <end position="496"/>
    </location>
    <ligand>
        <name>ATP</name>
        <dbReference type="ChEBI" id="CHEBI:30616"/>
    </ligand>
</feature>
<name>A0A2G1XFM9_STRCJ</name>
<feature type="domain" description="FtsK" evidence="13">
    <location>
        <begin position="1109"/>
        <end position="1294"/>
    </location>
</feature>
<feature type="transmembrane region" description="Helical" evidence="12">
    <location>
        <begin position="63"/>
        <end position="83"/>
    </location>
</feature>
<dbReference type="SUPFAM" id="SSF52540">
    <property type="entry name" value="P-loop containing nucleoside triphosphate hydrolases"/>
    <property type="match status" value="3"/>
</dbReference>
<dbReference type="InterPro" id="IPR023836">
    <property type="entry name" value="EccCa-like_Actinobacteria"/>
</dbReference>
<evidence type="ECO:0000256" key="4">
    <source>
        <dbReference type="ARBA" id="ARBA00022737"/>
    </source>
</evidence>
<evidence type="ECO:0000256" key="12">
    <source>
        <dbReference type="SAM" id="Phobius"/>
    </source>
</evidence>
<keyword evidence="2" id="KW-1003">Cell membrane</keyword>
<evidence type="ECO:0000256" key="8">
    <source>
        <dbReference type="ARBA" id="ARBA00023136"/>
    </source>
</evidence>
<evidence type="ECO:0000256" key="7">
    <source>
        <dbReference type="ARBA" id="ARBA00022989"/>
    </source>
</evidence>
<keyword evidence="3 12" id="KW-0812">Transmembrane</keyword>
<dbReference type="InterPro" id="IPR003593">
    <property type="entry name" value="AAA+_ATPase"/>
</dbReference>
<evidence type="ECO:0000313" key="14">
    <source>
        <dbReference type="EMBL" id="PHQ50044.1"/>
    </source>
</evidence>
<evidence type="ECO:0000256" key="9">
    <source>
        <dbReference type="PROSITE-ProRule" id="PRU00289"/>
    </source>
</evidence>
<feature type="region of interest" description="Disordered" evidence="11">
    <location>
        <begin position="1"/>
        <end position="29"/>
    </location>
</feature>
<dbReference type="NCBIfam" id="TIGR03925">
    <property type="entry name" value="T7SS_EccC_b"/>
    <property type="match status" value="1"/>
</dbReference>
<evidence type="ECO:0000256" key="10">
    <source>
        <dbReference type="SAM" id="Coils"/>
    </source>
</evidence>
<dbReference type="InterPro" id="IPR023837">
    <property type="entry name" value="EccCb-like_Actinobacteria"/>
</dbReference>
<sequence length="1329" mass="142284">MTTRIVHRPARTTRPLPVPEARTIEPPPNLPEGKAGGALHSLMPIAGVLSSVVMMTVVRNSQFAALGAIVLVVTVVGSVGMLLSQRGKAQRTRRQQRERYLEYLEELREELGAEERERREAARVLDPPPEALYDVVRDPARLWERRRLDGDFLRVRVGTGRVPVRELAVGRPGGGVLTPPDRFMLNEAGALKSRFSTAADLPLTVPLDRAGDVSVVGDREGVLRVARALLTQTAVAHAPDDVAVALACPGDRMAAWDWLKWLPHTLDPEEHDGPVAARRIAPSLAALGALTGRDLRRRAAYAAEVRRGLSGRDALGMASRLLVVSDGYGEDATELPRPDEAVALPDMGVTVLHLVAERVQEPGHVAVRVTVDGDQVHIEDLRGAVPSSARGTADPATAAGAEGLARLLAPLRLSAETLVDAPLSGPVGFTELLGIDDPAALDVRALWQRRGERAFLRVPIGVGDGREAVLLDLKESSELGMGPHGLCVGATGSGKSELLRTLVLALVATHPPEDLAMVLVDYKGGATFAPFAGLPHVAGVITNLENQAGLVERVHSSLAGEVQRRQRVLKDAGNVADIGHYAALRETRPDLEPLPHLFVVIDEFGELLTAKPDFIDLFLSIGRIGRSIGVHLLLSSQRIEGGKLKGLDTYLSYRLGLRTFSADESRTVLDTTDAFNLPPIPGFGYLKVDVSAYERFKAGFVSGPHRGPARTTGEDTAPAVLPYPAYNTLAAPGAGPEGSGPAMRHRDPGPTVLSVMVDQLRDAAPPTRAIWLPPLPRAVTLDGCAGPVRADAHGLRLAARPGPMKVPLGLLDDPARQRQGQWILDLGVAGGHAAVIGGPQSGKTTLLRTLVLSLAMTHTPRDVAVYGLDLVGGGLAALAGLPHVGGVAGRADRERAARTVEEVRGMLAEREELFREHGIDSLERLRELRAEGRLPELPSTEVVLVIDGFGALRDDFDGAFTQIEDAVTDLLKRGGGYGVHVVASMLRWNDVRIATQATFGTRVELRLNDPADSSVDRKLAETLSPDEPGRALTDGKLFAQTALPRIDSLATTSELGAAVEQAAAAIRSSWPGDGARRVRVLPHRVPAAALPSPAAEPNRVPVGLDQSALAPVLLDLFKRDQHLVILGDSECGKTNLLRLVAQGLMRRYSDEEMVFAVMDPRRGLRKLVPEPYRGGYAHHAKVCGGLAAGIATELEKRMPDDLASQDSLESGTWFTGPRVVVLVDDYDILTTAGQQPLAPFLPFIPSAQDIGLHFVVTRRVAGASRALYEPFLMGLRESGTTAVVMTGDRQEGQLFPGVYADAQPPGRGTLVRRGEPVRLIQTALAEDDH</sequence>
<keyword evidence="4" id="KW-0677">Repeat</keyword>
<organism evidence="14 15">
    <name type="scientific">Streptomyces cinnamoneus</name>
    <name type="common">Streptoverticillium cinnamoneum</name>
    <dbReference type="NCBI Taxonomy" id="53446"/>
    <lineage>
        <taxon>Bacteria</taxon>
        <taxon>Bacillati</taxon>
        <taxon>Actinomycetota</taxon>
        <taxon>Actinomycetes</taxon>
        <taxon>Kitasatosporales</taxon>
        <taxon>Streptomycetaceae</taxon>
        <taxon>Streptomyces</taxon>
        <taxon>Streptomyces cinnamoneus group</taxon>
    </lineage>
</organism>
<dbReference type="PANTHER" id="PTHR22683:SF1">
    <property type="entry name" value="TYPE VII SECRETION SYSTEM PROTEIN ESSC"/>
    <property type="match status" value="1"/>
</dbReference>
<accession>A0A2G1XFM9</accession>
<evidence type="ECO:0000256" key="11">
    <source>
        <dbReference type="SAM" id="MobiDB-lite"/>
    </source>
</evidence>
<feature type="domain" description="FtsK" evidence="13">
    <location>
        <begin position="819"/>
        <end position="1014"/>
    </location>
</feature>
<evidence type="ECO:0000256" key="1">
    <source>
        <dbReference type="ARBA" id="ARBA00004651"/>
    </source>
</evidence>
<feature type="domain" description="FtsK" evidence="13">
    <location>
        <begin position="466"/>
        <end position="666"/>
    </location>
</feature>
<dbReference type="NCBIfam" id="TIGR03924">
    <property type="entry name" value="T7SS_EccC_a"/>
    <property type="match status" value="1"/>
</dbReference>
<dbReference type="PROSITE" id="PS50901">
    <property type="entry name" value="FTSK"/>
    <property type="match status" value="3"/>
</dbReference>
<evidence type="ECO:0000256" key="5">
    <source>
        <dbReference type="ARBA" id="ARBA00022741"/>
    </source>
</evidence>
<keyword evidence="6 9" id="KW-0067">ATP-binding</keyword>
<gene>
    <name evidence="14" type="ORF">BLA24_20770</name>
</gene>
<feature type="binding site" evidence="9">
    <location>
        <begin position="837"/>
        <end position="844"/>
    </location>
    <ligand>
        <name>ATP</name>
        <dbReference type="ChEBI" id="CHEBI:30616"/>
    </ligand>
</feature>
<dbReference type="GO" id="GO:0003677">
    <property type="term" value="F:DNA binding"/>
    <property type="evidence" value="ECO:0007669"/>
    <property type="project" value="InterPro"/>
</dbReference>
<dbReference type="InterPro" id="IPR027417">
    <property type="entry name" value="P-loop_NTPase"/>
</dbReference>
<keyword evidence="10" id="KW-0175">Coiled coil</keyword>
<dbReference type="GO" id="GO:0005524">
    <property type="term" value="F:ATP binding"/>
    <property type="evidence" value="ECO:0007669"/>
    <property type="project" value="UniProtKB-UniRule"/>
</dbReference>
<evidence type="ECO:0000313" key="15">
    <source>
        <dbReference type="Proteomes" id="UP000222531"/>
    </source>
</evidence>
<dbReference type="InterPro" id="IPR050206">
    <property type="entry name" value="FtsK/SpoIIIE/SftA"/>
</dbReference>
<feature type="coiled-coil region" evidence="10">
    <location>
        <begin position="97"/>
        <end position="124"/>
    </location>
</feature>
<feature type="compositionally biased region" description="Basic residues" evidence="11">
    <location>
        <begin position="1"/>
        <end position="11"/>
    </location>
</feature>
<proteinExistence type="predicted"/>
<protein>
    <submittedName>
        <fullName evidence="14">Type VII secretion protein EccC</fullName>
    </submittedName>
</protein>
<evidence type="ECO:0000256" key="3">
    <source>
        <dbReference type="ARBA" id="ARBA00022692"/>
    </source>
</evidence>
<keyword evidence="7 12" id="KW-1133">Transmembrane helix</keyword>
<evidence type="ECO:0000256" key="2">
    <source>
        <dbReference type="ARBA" id="ARBA00022475"/>
    </source>
</evidence>
<keyword evidence="5 9" id="KW-0547">Nucleotide-binding</keyword>